<organism evidence="11 12">
    <name type="scientific">Thermohalobacter berrensis</name>
    <dbReference type="NCBI Taxonomy" id="99594"/>
    <lineage>
        <taxon>Bacteria</taxon>
        <taxon>Bacillati</taxon>
        <taxon>Bacillota</taxon>
        <taxon>Tissierellia</taxon>
        <taxon>Tissierellales</taxon>
        <taxon>Thermohalobacteraceae</taxon>
        <taxon>Thermohalobacter</taxon>
    </lineage>
</organism>
<evidence type="ECO:0000313" key="11">
    <source>
        <dbReference type="EMBL" id="RKD30869.1"/>
    </source>
</evidence>
<dbReference type="PANTHER" id="PTHR34388">
    <property type="entry name" value="DNA POLYMERASE III SUBUNIT DELTA"/>
    <property type="match status" value="1"/>
</dbReference>
<dbReference type="GO" id="GO:0003677">
    <property type="term" value="F:DNA binding"/>
    <property type="evidence" value="ECO:0007669"/>
    <property type="project" value="InterPro"/>
</dbReference>
<evidence type="ECO:0000256" key="5">
    <source>
        <dbReference type="ARBA" id="ARBA00022705"/>
    </source>
</evidence>
<dbReference type="GO" id="GO:0009360">
    <property type="term" value="C:DNA polymerase III complex"/>
    <property type="evidence" value="ECO:0007669"/>
    <property type="project" value="InterPro"/>
</dbReference>
<sequence>MDYKQILDDIKKNKLKKVYLCYGSEVYLIDWILSQIKNKYVDKSFESLNYIHLDGKETTIDNIINACETLPLMSDKKIVVVEDLVFITSGKSGNSSEEKQLSEYLLNLNDSTCLIFTIREEKIDSRKKIVKNIKKVGSVIKLDKIKGEELKQWISKSFRKRGKQIDNKGIYYLIELSGYLESKSNKTLYDLENEIIKISNYLEGRKRVTNEDIDKVLVRSLQNNIFKLVDGIGQRKTDVALSLLNEMILENEPIQLILHMIIRQFRLILMAKMLEKKGYSQGIIAKKMGVHNFVAKKVISQSRNFTTKELENGLKSCLETDKKIKKGNMNDKLAVEMLIISFCNKIL</sequence>
<dbReference type="Gene3D" id="3.40.50.300">
    <property type="entry name" value="P-loop containing nucleotide triphosphate hydrolases"/>
    <property type="match status" value="1"/>
</dbReference>
<protein>
    <recommendedName>
        <fullName evidence="2">DNA polymerase III subunit delta</fullName>
        <ecNumber evidence="1">2.7.7.7</ecNumber>
    </recommendedName>
</protein>
<dbReference type="RefSeq" id="WP_120169879.1">
    <property type="nucleotide sequence ID" value="NZ_MCIB01000030.1"/>
</dbReference>
<evidence type="ECO:0000256" key="1">
    <source>
        <dbReference type="ARBA" id="ARBA00012417"/>
    </source>
</evidence>
<dbReference type="InterPro" id="IPR008921">
    <property type="entry name" value="DNA_pol3_clamp-load_cplx_C"/>
</dbReference>
<dbReference type="GO" id="GO:0006261">
    <property type="term" value="P:DNA-templated DNA replication"/>
    <property type="evidence" value="ECO:0007669"/>
    <property type="project" value="TreeGrafter"/>
</dbReference>
<dbReference type="NCBIfam" id="TIGR01128">
    <property type="entry name" value="holA"/>
    <property type="match status" value="1"/>
</dbReference>
<dbReference type="InterPro" id="IPR048466">
    <property type="entry name" value="DNA_pol3_delta-like_C"/>
</dbReference>
<keyword evidence="4" id="KW-0548">Nucleotidyltransferase</keyword>
<evidence type="ECO:0000256" key="3">
    <source>
        <dbReference type="ARBA" id="ARBA00022679"/>
    </source>
</evidence>
<feature type="domain" description="DNA polymerase III delta N-terminal" evidence="9">
    <location>
        <begin position="19"/>
        <end position="141"/>
    </location>
</feature>
<evidence type="ECO:0000256" key="8">
    <source>
        <dbReference type="ARBA" id="ARBA00049244"/>
    </source>
</evidence>
<proteinExistence type="inferred from homology"/>
<dbReference type="InterPro" id="IPR027417">
    <property type="entry name" value="P-loop_NTPase"/>
</dbReference>
<dbReference type="Gene3D" id="1.10.8.60">
    <property type="match status" value="1"/>
</dbReference>
<evidence type="ECO:0000256" key="4">
    <source>
        <dbReference type="ARBA" id="ARBA00022695"/>
    </source>
</evidence>
<dbReference type="PANTHER" id="PTHR34388:SF1">
    <property type="entry name" value="DNA POLYMERASE III SUBUNIT DELTA"/>
    <property type="match status" value="1"/>
</dbReference>
<dbReference type="Pfam" id="PF06144">
    <property type="entry name" value="DNA_pol3_delta"/>
    <property type="match status" value="1"/>
</dbReference>
<evidence type="ECO:0000256" key="2">
    <source>
        <dbReference type="ARBA" id="ARBA00017703"/>
    </source>
</evidence>
<name>A0A419T0A7_9FIRM</name>
<reference evidence="11 12" key="1">
    <citation type="submission" date="2016-08" db="EMBL/GenBank/DDBJ databases">
        <title>Novel Firmicutes and Novel Genomes.</title>
        <authorList>
            <person name="Poppleton D.I."/>
            <person name="Gribaldo S."/>
        </authorList>
    </citation>
    <scope>NUCLEOTIDE SEQUENCE [LARGE SCALE GENOMIC DNA]</scope>
    <source>
        <strain evidence="11 12">CTT3</strain>
    </source>
</reference>
<gene>
    <name evidence="11" type="ORF">BET03_13265</name>
</gene>
<dbReference type="AlphaFoldDB" id="A0A419T0A7"/>
<evidence type="ECO:0000313" key="12">
    <source>
        <dbReference type="Proteomes" id="UP000284177"/>
    </source>
</evidence>
<feature type="domain" description="DNA polymerase III delta subunit-like C-terminal" evidence="10">
    <location>
        <begin position="222"/>
        <end position="341"/>
    </location>
</feature>
<accession>A0A419T0A7</accession>
<comment type="caution">
    <text evidence="11">The sequence shown here is derived from an EMBL/GenBank/DDBJ whole genome shotgun (WGS) entry which is preliminary data.</text>
</comment>
<comment type="similarity">
    <text evidence="7">Belongs to the DNA polymerase HolA subunit family.</text>
</comment>
<dbReference type="EC" id="2.7.7.7" evidence="1"/>
<keyword evidence="3" id="KW-0808">Transferase</keyword>
<dbReference type="Proteomes" id="UP000284177">
    <property type="component" value="Unassembled WGS sequence"/>
</dbReference>
<dbReference type="InterPro" id="IPR010372">
    <property type="entry name" value="DNA_pol3_delta_N"/>
</dbReference>
<dbReference type="Gene3D" id="1.20.272.10">
    <property type="match status" value="1"/>
</dbReference>
<dbReference type="Pfam" id="PF21694">
    <property type="entry name" value="DNA_pol3_delta_C"/>
    <property type="match status" value="1"/>
</dbReference>
<keyword evidence="5" id="KW-0235">DNA replication</keyword>
<dbReference type="SUPFAM" id="SSF52540">
    <property type="entry name" value="P-loop containing nucleoside triphosphate hydrolases"/>
    <property type="match status" value="1"/>
</dbReference>
<evidence type="ECO:0000259" key="10">
    <source>
        <dbReference type="Pfam" id="PF21694"/>
    </source>
</evidence>
<keyword evidence="6" id="KW-0239">DNA-directed DNA polymerase</keyword>
<dbReference type="GO" id="GO:0003887">
    <property type="term" value="F:DNA-directed DNA polymerase activity"/>
    <property type="evidence" value="ECO:0007669"/>
    <property type="project" value="UniProtKB-KW"/>
</dbReference>
<dbReference type="EMBL" id="MCIB01000030">
    <property type="protein sequence ID" value="RKD30869.1"/>
    <property type="molecule type" value="Genomic_DNA"/>
</dbReference>
<dbReference type="OrthoDB" id="9775929at2"/>
<dbReference type="InterPro" id="IPR005790">
    <property type="entry name" value="DNA_polIII_delta"/>
</dbReference>
<dbReference type="SUPFAM" id="SSF48019">
    <property type="entry name" value="post-AAA+ oligomerization domain-like"/>
    <property type="match status" value="1"/>
</dbReference>
<keyword evidence="12" id="KW-1185">Reference proteome</keyword>
<comment type="catalytic activity">
    <reaction evidence="8">
        <text>DNA(n) + a 2'-deoxyribonucleoside 5'-triphosphate = DNA(n+1) + diphosphate</text>
        <dbReference type="Rhea" id="RHEA:22508"/>
        <dbReference type="Rhea" id="RHEA-COMP:17339"/>
        <dbReference type="Rhea" id="RHEA-COMP:17340"/>
        <dbReference type="ChEBI" id="CHEBI:33019"/>
        <dbReference type="ChEBI" id="CHEBI:61560"/>
        <dbReference type="ChEBI" id="CHEBI:173112"/>
        <dbReference type="EC" id="2.7.7.7"/>
    </reaction>
</comment>
<evidence type="ECO:0000256" key="7">
    <source>
        <dbReference type="ARBA" id="ARBA00034754"/>
    </source>
</evidence>
<evidence type="ECO:0000259" key="9">
    <source>
        <dbReference type="Pfam" id="PF06144"/>
    </source>
</evidence>
<evidence type="ECO:0000256" key="6">
    <source>
        <dbReference type="ARBA" id="ARBA00022932"/>
    </source>
</evidence>